<dbReference type="EMBL" id="GBRH01163735">
    <property type="protein sequence ID" value="JAE34161.1"/>
    <property type="molecule type" value="Transcribed_RNA"/>
</dbReference>
<name>A0A0A9HH40_ARUDO</name>
<reference evidence="1" key="1">
    <citation type="submission" date="2014-09" db="EMBL/GenBank/DDBJ databases">
        <authorList>
            <person name="Magalhaes I.L.F."/>
            <person name="Oliveira U."/>
            <person name="Santos F.R."/>
            <person name="Vidigal T.H.D.A."/>
            <person name="Brescovit A.D."/>
            <person name="Santos A.J."/>
        </authorList>
    </citation>
    <scope>NUCLEOTIDE SEQUENCE</scope>
    <source>
        <tissue evidence="1">Shoot tissue taken approximately 20 cm above the soil surface</tissue>
    </source>
</reference>
<sequence length="85" mass="10137">MYIQYKICYGCTNHPMFPSKFSQRNAFVPIFFFHDLMHLFSCTDYIDSSFDFPASAMFRQKSDLQCTMKYVYEPSSQKKLNAHYT</sequence>
<dbReference type="AlphaFoldDB" id="A0A0A9HH40"/>
<accession>A0A0A9HH40</accession>
<proteinExistence type="predicted"/>
<evidence type="ECO:0000313" key="1">
    <source>
        <dbReference type="EMBL" id="JAE34161.1"/>
    </source>
</evidence>
<protein>
    <submittedName>
        <fullName evidence="1">Uncharacterized protein</fullName>
    </submittedName>
</protein>
<reference evidence="1" key="2">
    <citation type="journal article" date="2015" name="Data Brief">
        <title>Shoot transcriptome of the giant reed, Arundo donax.</title>
        <authorList>
            <person name="Barrero R.A."/>
            <person name="Guerrero F.D."/>
            <person name="Moolhuijzen P."/>
            <person name="Goolsby J.A."/>
            <person name="Tidwell J."/>
            <person name="Bellgard S.E."/>
            <person name="Bellgard M.I."/>
        </authorList>
    </citation>
    <scope>NUCLEOTIDE SEQUENCE</scope>
    <source>
        <tissue evidence="1">Shoot tissue taken approximately 20 cm above the soil surface</tissue>
    </source>
</reference>
<organism evidence="1">
    <name type="scientific">Arundo donax</name>
    <name type="common">Giant reed</name>
    <name type="synonym">Donax arundinaceus</name>
    <dbReference type="NCBI Taxonomy" id="35708"/>
    <lineage>
        <taxon>Eukaryota</taxon>
        <taxon>Viridiplantae</taxon>
        <taxon>Streptophyta</taxon>
        <taxon>Embryophyta</taxon>
        <taxon>Tracheophyta</taxon>
        <taxon>Spermatophyta</taxon>
        <taxon>Magnoliopsida</taxon>
        <taxon>Liliopsida</taxon>
        <taxon>Poales</taxon>
        <taxon>Poaceae</taxon>
        <taxon>PACMAD clade</taxon>
        <taxon>Arundinoideae</taxon>
        <taxon>Arundineae</taxon>
        <taxon>Arundo</taxon>
    </lineage>
</organism>